<dbReference type="AlphaFoldDB" id="E9HTT7"/>
<dbReference type="STRING" id="6669.E9HTT7"/>
<reference evidence="2 3" key="1">
    <citation type="journal article" date="2011" name="Science">
        <title>The ecoresponsive genome of Daphnia pulex.</title>
        <authorList>
            <person name="Colbourne J.K."/>
            <person name="Pfrender M.E."/>
            <person name="Gilbert D."/>
            <person name="Thomas W.K."/>
            <person name="Tucker A."/>
            <person name="Oakley T.H."/>
            <person name="Tokishita S."/>
            <person name="Aerts A."/>
            <person name="Arnold G.J."/>
            <person name="Basu M.K."/>
            <person name="Bauer D.J."/>
            <person name="Caceres C.E."/>
            <person name="Carmel L."/>
            <person name="Casola C."/>
            <person name="Choi J.H."/>
            <person name="Detter J.C."/>
            <person name="Dong Q."/>
            <person name="Dusheyko S."/>
            <person name="Eads B.D."/>
            <person name="Frohlich T."/>
            <person name="Geiler-Samerotte K.A."/>
            <person name="Gerlach D."/>
            <person name="Hatcher P."/>
            <person name="Jogdeo S."/>
            <person name="Krijgsveld J."/>
            <person name="Kriventseva E.V."/>
            <person name="Kultz D."/>
            <person name="Laforsch C."/>
            <person name="Lindquist E."/>
            <person name="Lopez J."/>
            <person name="Manak J.R."/>
            <person name="Muller J."/>
            <person name="Pangilinan J."/>
            <person name="Patwardhan R.P."/>
            <person name="Pitluck S."/>
            <person name="Pritham E.J."/>
            <person name="Rechtsteiner A."/>
            <person name="Rho M."/>
            <person name="Rogozin I.B."/>
            <person name="Sakarya O."/>
            <person name="Salamov A."/>
            <person name="Schaack S."/>
            <person name="Shapiro H."/>
            <person name="Shiga Y."/>
            <person name="Skalitzky C."/>
            <person name="Smith Z."/>
            <person name="Souvorov A."/>
            <person name="Sung W."/>
            <person name="Tang Z."/>
            <person name="Tsuchiya D."/>
            <person name="Tu H."/>
            <person name="Vos H."/>
            <person name="Wang M."/>
            <person name="Wolf Y.I."/>
            <person name="Yamagata H."/>
            <person name="Yamada T."/>
            <person name="Ye Y."/>
            <person name="Shaw J.R."/>
            <person name="Andrews J."/>
            <person name="Crease T.J."/>
            <person name="Tang H."/>
            <person name="Lucas S.M."/>
            <person name="Robertson H.M."/>
            <person name="Bork P."/>
            <person name="Koonin E.V."/>
            <person name="Zdobnov E.M."/>
            <person name="Grigoriev I.V."/>
            <person name="Lynch M."/>
            <person name="Boore J.L."/>
        </authorList>
    </citation>
    <scope>NUCLEOTIDE SEQUENCE [LARGE SCALE GENOMIC DNA]</scope>
</reference>
<dbReference type="EMBL" id="GL732785">
    <property type="protein sequence ID" value="EFX64843.1"/>
    <property type="molecule type" value="Genomic_DNA"/>
</dbReference>
<dbReference type="PANTHER" id="PTHR11455:SF9">
    <property type="entry name" value="CRYPTOCHROME CIRCADIAN CLOCK 5 ISOFORM X1"/>
    <property type="match status" value="1"/>
</dbReference>
<evidence type="ECO:0000259" key="1">
    <source>
        <dbReference type="PROSITE" id="PS51645"/>
    </source>
</evidence>
<dbReference type="PhylomeDB" id="E9HTT7"/>
<keyword evidence="3" id="KW-1185">Reference proteome</keyword>
<dbReference type="Pfam" id="PF00875">
    <property type="entry name" value="DNA_photolyase"/>
    <property type="match status" value="1"/>
</dbReference>
<dbReference type="PANTHER" id="PTHR11455">
    <property type="entry name" value="CRYPTOCHROME"/>
    <property type="match status" value="1"/>
</dbReference>
<dbReference type="InterPro" id="IPR002081">
    <property type="entry name" value="Cryptochrome/DNA_photolyase_1"/>
</dbReference>
<protein>
    <recommendedName>
        <fullName evidence="1">Photolyase/cryptochrome alpha/beta domain-containing protein</fullName>
    </recommendedName>
</protein>
<sequence>MYYVCQECHNAKVGPNRWRFLIQSLQDLNDNLKKIGSCLFLLKESPTEMFKKYFKEWNIKKLTLRISQDVLELLENNPKSMGPMKNNEHPLLIEKNVMKPADNVKNCETVVTDPGDKSKSRLIFAGRQVIEEQSTYEALFTEQQFEEERKEYYEEYAVNPALAFPRPIYDSAFDENASQ</sequence>
<feature type="domain" description="Photolyase/cryptochrome alpha/beta" evidence="1">
    <location>
        <begin position="1"/>
        <end position="101"/>
    </location>
</feature>
<dbReference type="Gene3D" id="3.40.50.620">
    <property type="entry name" value="HUPs"/>
    <property type="match status" value="1"/>
</dbReference>
<dbReference type="Proteomes" id="UP000000305">
    <property type="component" value="Unassembled WGS sequence"/>
</dbReference>
<gene>
    <name evidence="2" type="ORF">DAPPUDRAFT_333781</name>
</gene>
<organism evidence="2 3">
    <name type="scientific">Daphnia pulex</name>
    <name type="common">Water flea</name>
    <dbReference type="NCBI Taxonomy" id="6669"/>
    <lineage>
        <taxon>Eukaryota</taxon>
        <taxon>Metazoa</taxon>
        <taxon>Ecdysozoa</taxon>
        <taxon>Arthropoda</taxon>
        <taxon>Crustacea</taxon>
        <taxon>Branchiopoda</taxon>
        <taxon>Diplostraca</taxon>
        <taxon>Cladocera</taxon>
        <taxon>Anomopoda</taxon>
        <taxon>Daphniidae</taxon>
        <taxon>Daphnia</taxon>
    </lineage>
</organism>
<feature type="non-terminal residue" evidence="2">
    <location>
        <position position="1"/>
    </location>
</feature>
<dbReference type="SUPFAM" id="SSF52425">
    <property type="entry name" value="Cryptochrome/photolyase, N-terminal domain"/>
    <property type="match status" value="1"/>
</dbReference>
<dbReference type="HOGENOM" id="CLU_1507070_0_0_1"/>
<dbReference type="eggNOG" id="KOG0133">
    <property type="taxonomic scope" value="Eukaryota"/>
</dbReference>
<dbReference type="KEGG" id="dpx:DAPPUDRAFT_333781"/>
<dbReference type="InterPro" id="IPR014729">
    <property type="entry name" value="Rossmann-like_a/b/a_fold"/>
</dbReference>
<dbReference type="InParanoid" id="E9HTT7"/>
<evidence type="ECO:0000313" key="2">
    <source>
        <dbReference type="EMBL" id="EFX64843.1"/>
    </source>
</evidence>
<dbReference type="InterPro" id="IPR006050">
    <property type="entry name" value="DNA_photolyase_N"/>
</dbReference>
<evidence type="ECO:0000313" key="3">
    <source>
        <dbReference type="Proteomes" id="UP000000305"/>
    </source>
</evidence>
<accession>E9HTT7</accession>
<dbReference type="InterPro" id="IPR036155">
    <property type="entry name" value="Crypto/Photolyase_N_sf"/>
</dbReference>
<dbReference type="OrthoDB" id="435881at2759"/>
<proteinExistence type="predicted"/>
<name>E9HTT7_DAPPU</name>
<dbReference type="PROSITE" id="PS51645">
    <property type="entry name" value="PHR_CRY_ALPHA_BETA"/>
    <property type="match status" value="1"/>
</dbReference>